<sequence>MLCSRSGDADQRSHGLPDFPSRYAAYFYYRSNGWIVRPSLALGGVDFLLYAEPPQLRHAAYAVLVVPASSTGRTVRDITAHFRVVSSVAKKLIIARVSAPSDRDLSGEPWEAIKNYAIEVGFVHSLDIISFPFLPCFHEFLYFLRKHLYLVRWTSVNWLAELDRECTGLCVTGGAWVKIWKIRHFVKVAESATMLFFCRTASFNLDFCQFCACGDIRWA</sequence>
<feature type="domain" description="tRNA intron endonuclease catalytic" evidence="4">
    <location>
        <begin position="19"/>
        <end position="99"/>
    </location>
</feature>
<dbReference type="InterPro" id="IPR006676">
    <property type="entry name" value="tRNA_splic"/>
</dbReference>
<dbReference type="OrthoDB" id="10249562at2759"/>
<evidence type="ECO:0000259" key="4">
    <source>
        <dbReference type="Pfam" id="PF01974"/>
    </source>
</evidence>
<dbReference type="Proteomes" id="UP000267029">
    <property type="component" value="Unassembled WGS sequence"/>
</dbReference>
<dbReference type="GO" id="GO:0000214">
    <property type="term" value="C:tRNA-intron endonuclease complex"/>
    <property type="evidence" value="ECO:0007669"/>
    <property type="project" value="TreeGrafter"/>
</dbReference>
<proteinExistence type="inferred from homology"/>
<comment type="catalytic activity">
    <reaction evidence="3">
        <text>pretRNA = a 3'-half-tRNA molecule with a 5'-OH end + a 5'-half-tRNA molecule with a 2',3'-cyclic phosphate end + an intron with a 2',3'-cyclic phosphate and a 5'-hydroxyl terminus.</text>
        <dbReference type="EC" id="4.6.1.16"/>
    </reaction>
</comment>
<evidence type="ECO:0000313" key="5">
    <source>
        <dbReference type="EMBL" id="VDD76414.1"/>
    </source>
</evidence>
<dbReference type="PANTHER" id="PTHR21227:SF0">
    <property type="entry name" value="TRNA-SPLICING ENDONUCLEASE SUBUNIT SEN2"/>
    <property type="match status" value="1"/>
</dbReference>
<dbReference type="EC" id="4.6.1.16" evidence="2"/>
<dbReference type="STRING" id="53468.A0A0R3U6K6"/>
<dbReference type="AlphaFoldDB" id="A0A0R3U6K6"/>
<evidence type="ECO:0000256" key="1">
    <source>
        <dbReference type="ARBA" id="ARBA00008078"/>
    </source>
</evidence>
<organism evidence="5 6">
    <name type="scientific">Mesocestoides corti</name>
    <name type="common">Flatworm</name>
    <dbReference type="NCBI Taxonomy" id="53468"/>
    <lineage>
        <taxon>Eukaryota</taxon>
        <taxon>Metazoa</taxon>
        <taxon>Spiralia</taxon>
        <taxon>Lophotrochozoa</taxon>
        <taxon>Platyhelminthes</taxon>
        <taxon>Cestoda</taxon>
        <taxon>Eucestoda</taxon>
        <taxon>Cyclophyllidea</taxon>
        <taxon>Mesocestoididae</taxon>
        <taxon>Mesocestoides</taxon>
    </lineage>
</organism>
<name>A0A0R3U6K6_MESCO</name>
<dbReference type="InterPro" id="IPR036167">
    <property type="entry name" value="tRNA_intron_Endo_cat-like_sf"/>
</dbReference>
<protein>
    <recommendedName>
        <fullName evidence="2">tRNA-intron lyase</fullName>
        <ecNumber evidence="2">4.6.1.16</ecNumber>
    </recommendedName>
</protein>
<dbReference type="PANTHER" id="PTHR21227">
    <property type="entry name" value="TRNA-SPLICING ENDONUCLEASE SUBUNIT SEN2"/>
    <property type="match status" value="1"/>
</dbReference>
<dbReference type="GO" id="GO:0000213">
    <property type="term" value="F:tRNA-intron lyase activity"/>
    <property type="evidence" value="ECO:0007669"/>
    <property type="project" value="UniProtKB-EC"/>
</dbReference>
<dbReference type="SUPFAM" id="SSF53032">
    <property type="entry name" value="tRNA-intron endonuclease catalytic domain-like"/>
    <property type="match status" value="1"/>
</dbReference>
<dbReference type="GO" id="GO:0000379">
    <property type="term" value="P:tRNA-type intron splice site recognition and cleavage"/>
    <property type="evidence" value="ECO:0007669"/>
    <property type="project" value="TreeGrafter"/>
</dbReference>
<evidence type="ECO:0000256" key="3">
    <source>
        <dbReference type="ARBA" id="ARBA00034031"/>
    </source>
</evidence>
<dbReference type="CDD" id="cd22363">
    <property type="entry name" value="tRNA-intron_lyase_C"/>
    <property type="match status" value="1"/>
</dbReference>
<dbReference type="EMBL" id="UXSR01000390">
    <property type="protein sequence ID" value="VDD76414.1"/>
    <property type="molecule type" value="Genomic_DNA"/>
</dbReference>
<comment type="similarity">
    <text evidence="1">Belongs to the tRNA-intron endonuclease family.</text>
</comment>
<dbReference type="Pfam" id="PF01974">
    <property type="entry name" value="tRNA_int_endo"/>
    <property type="match status" value="1"/>
</dbReference>
<keyword evidence="6" id="KW-1185">Reference proteome</keyword>
<evidence type="ECO:0000313" key="6">
    <source>
        <dbReference type="Proteomes" id="UP000267029"/>
    </source>
</evidence>
<reference evidence="5 6" key="1">
    <citation type="submission" date="2018-10" db="EMBL/GenBank/DDBJ databases">
        <authorList>
            <consortium name="Pathogen Informatics"/>
        </authorList>
    </citation>
    <scope>NUCLEOTIDE SEQUENCE [LARGE SCALE GENOMIC DNA]</scope>
</reference>
<dbReference type="Gene3D" id="3.40.1350.10">
    <property type="match status" value="1"/>
</dbReference>
<dbReference type="GO" id="GO:0003676">
    <property type="term" value="F:nucleic acid binding"/>
    <property type="evidence" value="ECO:0007669"/>
    <property type="project" value="InterPro"/>
</dbReference>
<accession>A0A0R3U6K6</accession>
<dbReference type="InterPro" id="IPR006677">
    <property type="entry name" value="tRNA_intron_Endonuc_cat-like"/>
</dbReference>
<dbReference type="InterPro" id="IPR011856">
    <property type="entry name" value="tRNA_endonuc-like_dom_sf"/>
</dbReference>
<gene>
    <name evidence="5" type="ORF">MCOS_LOCUS2417</name>
</gene>
<dbReference type="GO" id="GO:0005737">
    <property type="term" value="C:cytoplasm"/>
    <property type="evidence" value="ECO:0007669"/>
    <property type="project" value="TreeGrafter"/>
</dbReference>
<evidence type="ECO:0000256" key="2">
    <source>
        <dbReference type="ARBA" id="ARBA00012573"/>
    </source>
</evidence>